<dbReference type="PROSITE" id="PS50885">
    <property type="entry name" value="HAMP"/>
    <property type="match status" value="1"/>
</dbReference>
<dbReference type="CDD" id="cd11386">
    <property type="entry name" value="MCP_signal"/>
    <property type="match status" value="1"/>
</dbReference>
<evidence type="ECO:0000256" key="2">
    <source>
        <dbReference type="ARBA" id="ARBA00022500"/>
    </source>
</evidence>
<feature type="transmembrane region" description="Helical" evidence="10">
    <location>
        <begin position="290"/>
        <end position="309"/>
    </location>
</feature>
<dbReference type="Pfam" id="PF00015">
    <property type="entry name" value="MCPsignal"/>
    <property type="match status" value="1"/>
</dbReference>
<evidence type="ECO:0000256" key="1">
    <source>
        <dbReference type="ARBA" id="ARBA00004370"/>
    </source>
</evidence>
<feature type="domain" description="Methyl-accepting transducer" evidence="11">
    <location>
        <begin position="374"/>
        <end position="610"/>
    </location>
</feature>
<evidence type="ECO:0000259" key="12">
    <source>
        <dbReference type="PROSITE" id="PS50885"/>
    </source>
</evidence>
<evidence type="ECO:0000256" key="4">
    <source>
        <dbReference type="ARBA" id="ARBA00022989"/>
    </source>
</evidence>
<proteinExistence type="inferred from homology"/>
<evidence type="ECO:0000256" key="5">
    <source>
        <dbReference type="ARBA" id="ARBA00023136"/>
    </source>
</evidence>
<feature type="region of interest" description="Disordered" evidence="9">
    <location>
        <begin position="416"/>
        <end position="440"/>
    </location>
</feature>
<evidence type="ECO:0000256" key="6">
    <source>
        <dbReference type="ARBA" id="ARBA00023224"/>
    </source>
</evidence>
<dbReference type="Gene3D" id="1.10.287.950">
    <property type="entry name" value="Methyl-accepting chemotaxis protein"/>
    <property type="match status" value="1"/>
</dbReference>
<keyword evidence="2" id="KW-0145">Chemotaxis</keyword>
<evidence type="ECO:0000256" key="8">
    <source>
        <dbReference type="PROSITE-ProRule" id="PRU00284"/>
    </source>
</evidence>
<accession>A0ABX8ICT9</accession>
<name>A0ABX8ICT9_9GAMM</name>
<dbReference type="PROSITE" id="PS51753">
    <property type="entry name" value="HBM"/>
    <property type="match status" value="1"/>
</dbReference>
<keyword evidence="4 10" id="KW-1133">Transmembrane helix</keyword>
<dbReference type="PRINTS" id="PR00260">
    <property type="entry name" value="CHEMTRNSDUCR"/>
</dbReference>
<dbReference type="SMART" id="SM00283">
    <property type="entry name" value="MA"/>
    <property type="match status" value="1"/>
</dbReference>
<feature type="domain" description="HAMP" evidence="12">
    <location>
        <begin position="322"/>
        <end position="369"/>
    </location>
</feature>
<dbReference type="InterPro" id="IPR032255">
    <property type="entry name" value="HBM"/>
</dbReference>
<sequence>MIAPVFVLLLFASVTFFSVYEFQQLDQRMNTVARDLAPETAIGTESVISVYRMRLRVFDYFSTGNEKTLERFDEMETDFRAVMAKAQEDIQEPERASLVDRIEGTTNQYIEAFRNELVPAKRQVLNIIAEQLDVHGPNATKALRLALNGVANREPDSDLRAGLEQLLNDALIMRMTAERYLATGDEDSQKALGWAIEDLSDALELIDAENGPEFVQVYLNTVVEELEAYRAAVQKMLEQQSILVNVKSQKLDVLGPEIASMARELEASIFASLDEEADEATAETDLALKFTLAAFLVSAVLGLIVAIVMSRLMGNSVKRAKTEILGYLDDIANNNGNLSTRLTPGRPDEIGDFIDAVNTFLQTLEETISRIVTASRQLTGESESLSGITERTTANSEQQRDQITQVSAAMQEMVSTSEEIASNTSETDESARKASSLADSGQETVDSAIRAVTNLANQVEKGSTRIQQLENESAEIGNVLAVIQSIAEQTNLLALNAAIEAARAGDAGRGFAVVADEVRGLAKRVQESTVDIERIVSQLQSGAAGAVVDMSKAKQMAEEASEEASKSGEALTDILAAVNSIVEMTTQIASATEQQRATAAEMTQNVEISSGAIEELAGDISQVNQSSRSLANMADELNTLVRRFRASES</sequence>
<dbReference type="InterPro" id="IPR003660">
    <property type="entry name" value="HAMP_dom"/>
</dbReference>
<evidence type="ECO:0000313" key="15">
    <source>
        <dbReference type="Proteomes" id="UP000683442"/>
    </source>
</evidence>
<evidence type="ECO:0000256" key="3">
    <source>
        <dbReference type="ARBA" id="ARBA00022692"/>
    </source>
</evidence>
<dbReference type="InterPro" id="IPR004089">
    <property type="entry name" value="MCPsignal_dom"/>
</dbReference>
<keyword evidence="3 10" id="KW-0812">Transmembrane</keyword>
<dbReference type="SUPFAM" id="SSF58104">
    <property type="entry name" value="Methyl-accepting chemotaxis protein (MCP) signaling domain"/>
    <property type="match status" value="1"/>
</dbReference>
<gene>
    <name evidence="14" type="ORF">KQ249_12320</name>
</gene>
<organism evidence="14 15">
    <name type="scientific">Marinobacter adhaerens</name>
    <dbReference type="NCBI Taxonomy" id="1033846"/>
    <lineage>
        <taxon>Bacteria</taxon>
        <taxon>Pseudomonadati</taxon>
        <taxon>Pseudomonadota</taxon>
        <taxon>Gammaproteobacteria</taxon>
        <taxon>Pseudomonadales</taxon>
        <taxon>Marinobacteraceae</taxon>
        <taxon>Marinobacter</taxon>
    </lineage>
</organism>
<evidence type="ECO:0000256" key="10">
    <source>
        <dbReference type="SAM" id="Phobius"/>
    </source>
</evidence>
<evidence type="ECO:0000256" key="9">
    <source>
        <dbReference type="SAM" id="MobiDB-lite"/>
    </source>
</evidence>
<evidence type="ECO:0000256" key="7">
    <source>
        <dbReference type="ARBA" id="ARBA00029447"/>
    </source>
</evidence>
<dbReference type="PROSITE" id="PS50111">
    <property type="entry name" value="CHEMOTAXIS_TRANSDUC_2"/>
    <property type="match status" value="1"/>
</dbReference>
<comment type="similarity">
    <text evidence="7">Belongs to the methyl-accepting chemotaxis (MCP) protein family.</text>
</comment>
<dbReference type="SMART" id="SM00304">
    <property type="entry name" value="HAMP"/>
    <property type="match status" value="1"/>
</dbReference>
<dbReference type="Proteomes" id="UP000683442">
    <property type="component" value="Chromosome"/>
</dbReference>
<keyword evidence="5 10" id="KW-0472">Membrane</keyword>
<evidence type="ECO:0000313" key="14">
    <source>
        <dbReference type="EMBL" id="QWV11483.1"/>
    </source>
</evidence>
<dbReference type="PANTHER" id="PTHR32089">
    <property type="entry name" value="METHYL-ACCEPTING CHEMOTAXIS PROTEIN MCPB"/>
    <property type="match status" value="1"/>
</dbReference>
<keyword evidence="15" id="KW-1185">Reference proteome</keyword>
<dbReference type="PANTHER" id="PTHR32089:SF120">
    <property type="entry name" value="METHYL-ACCEPTING CHEMOTAXIS PROTEIN TLPQ"/>
    <property type="match status" value="1"/>
</dbReference>
<comment type="subcellular location">
    <subcellularLocation>
        <location evidence="1">Membrane</location>
    </subcellularLocation>
</comment>
<evidence type="ECO:0000259" key="11">
    <source>
        <dbReference type="PROSITE" id="PS50111"/>
    </source>
</evidence>
<protein>
    <submittedName>
        <fullName evidence="14">Methyl-accepting chemotaxis protein</fullName>
    </submittedName>
</protein>
<reference evidence="14 15" key="1">
    <citation type="submission" date="2021-06" db="EMBL/GenBank/DDBJ databases">
        <title>Microbial metabolic specificity influences pelagic lipid remineralization.</title>
        <authorList>
            <person name="Behrendt L."/>
            <person name="Hunter J.E."/>
            <person name="Alcolombri U."/>
            <person name="Smriga S."/>
            <person name="Mincer T."/>
            <person name="Lowenstein D.P."/>
            <person name="Peaudecerf F.J."/>
            <person name="Fernandez V.I."/>
            <person name="Fredricks H."/>
            <person name="Almblad H."/>
            <person name="Harrison J.J."/>
            <person name="Stocker R."/>
            <person name="Van Mooy B.A.S."/>
        </authorList>
    </citation>
    <scope>NUCLEOTIDE SEQUENCE [LARGE SCALE GENOMIC DNA]</scope>
    <source>
        <strain evidence="14 15">HP15-B</strain>
    </source>
</reference>
<feature type="compositionally biased region" description="Polar residues" evidence="9">
    <location>
        <begin position="416"/>
        <end position="425"/>
    </location>
</feature>
<dbReference type="EMBL" id="CP076686">
    <property type="protein sequence ID" value="QWV11483.1"/>
    <property type="molecule type" value="Genomic_DNA"/>
</dbReference>
<dbReference type="SMART" id="SM01358">
    <property type="entry name" value="HBM"/>
    <property type="match status" value="1"/>
</dbReference>
<evidence type="ECO:0000259" key="13">
    <source>
        <dbReference type="PROSITE" id="PS51753"/>
    </source>
</evidence>
<feature type="domain" description="HBM" evidence="13">
    <location>
        <begin position="35"/>
        <end position="277"/>
    </location>
</feature>
<dbReference type="InterPro" id="IPR004090">
    <property type="entry name" value="Chemotax_Me-accpt_rcpt"/>
</dbReference>
<keyword evidence="6 8" id="KW-0807">Transducer</keyword>